<accession>A0A8D0EFL8</accession>
<dbReference type="Proteomes" id="UP000694421">
    <property type="component" value="Unplaced"/>
</dbReference>
<organism evidence="12 13">
    <name type="scientific">Salvator merianae</name>
    <name type="common">Argentine black and white tegu</name>
    <name type="synonym">Tupinambis merianae</name>
    <dbReference type="NCBI Taxonomy" id="96440"/>
    <lineage>
        <taxon>Eukaryota</taxon>
        <taxon>Metazoa</taxon>
        <taxon>Chordata</taxon>
        <taxon>Craniata</taxon>
        <taxon>Vertebrata</taxon>
        <taxon>Euteleostomi</taxon>
        <taxon>Lepidosauria</taxon>
        <taxon>Squamata</taxon>
        <taxon>Bifurcata</taxon>
        <taxon>Unidentata</taxon>
        <taxon>Episquamata</taxon>
        <taxon>Laterata</taxon>
        <taxon>Teiioidea</taxon>
        <taxon>Teiidae</taxon>
        <taxon>Salvator</taxon>
    </lineage>
</organism>
<evidence type="ECO:0000256" key="3">
    <source>
        <dbReference type="ARBA" id="ARBA00022547"/>
    </source>
</evidence>
<evidence type="ECO:0000313" key="12">
    <source>
        <dbReference type="Ensembl" id="ENSSMRP00000030080.1"/>
    </source>
</evidence>
<evidence type="ECO:0000256" key="5">
    <source>
        <dbReference type="ARBA" id="ARBA00022792"/>
    </source>
</evidence>
<evidence type="ECO:0000256" key="8">
    <source>
        <dbReference type="ARBA" id="ARBA00023136"/>
    </source>
</evidence>
<name>A0A8D0EFL8_SALMN</name>
<dbReference type="InterPro" id="IPR036204">
    <property type="entry name" value="ATP_synth_f6_sf_mt"/>
</dbReference>
<keyword evidence="3" id="KW-0138">CF(0)</keyword>
<keyword evidence="2 11" id="KW-0813">Transport</keyword>
<evidence type="ECO:0000256" key="11">
    <source>
        <dbReference type="PIRNR" id="PIRNR002455"/>
    </source>
</evidence>
<keyword evidence="7 11" id="KW-0496">Mitochondrion</keyword>
<evidence type="ECO:0000313" key="13">
    <source>
        <dbReference type="Proteomes" id="UP000694421"/>
    </source>
</evidence>
<dbReference type="SUPFAM" id="SSF111357">
    <property type="entry name" value="Mitochondrial ATP synthase coupling factor 6"/>
    <property type="match status" value="1"/>
</dbReference>
<reference evidence="12" key="2">
    <citation type="submission" date="2025-09" db="UniProtKB">
        <authorList>
            <consortium name="Ensembl"/>
        </authorList>
    </citation>
    <scope>IDENTIFICATION</scope>
</reference>
<evidence type="ECO:0000256" key="9">
    <source>
        <dbReference type="ARBA" id="ARBA00059339"/>
    </source>
</evidence>
<dbReference type="AlphaFoldDB" id="A0A8D0EFL8"/>
<evidence type="ECO:0000256" key="1">
    <source>
        <dbReference type="ARBA" id="ARBA00007346"/>
    </source>
</evidence>
<keyword evidence="4 11" id="KW-0375">Hydrogen ion transport</keyword>
<comment type="function">
    <text evidence="9">Subunit F6, of the mitochondrial membrane ATP synthase complex (F(1)F(0) ATP synthase or Complex V) that produces ATP from ADP in the presence of a proton gradient across the membrane which is generated by electron transport complexes of the respiratory chain. ATP synthase complex consist of a soluble F(1) head domain - the catalytic core - and a membrane F(1) domain - the membrane proton channel. These two domains are linked by a central stalk rotating inside the F(1) region and a stationary peripheral stalk. During catalysis, ATP synthesis in the catalytic domain of F(1) is coupled via a rotary mechanism of the central stalk subunits to proton translocation. In vivo, can only synthesize ATP although its ATP hydrolase activity can be activated artificially in vitro. Part of the complex F(0) domain. Part of the complex F(0) domain and the peripheric stalk, which acts as a stator to hold the catalytic alpha(3)beta(3) subcomplex and subunit a/ATP6 static relative to the rotary elements.</text>
</comment>
<evidence type="ECO:0000256" key="7">
    <source>
        <dbReference type="ARBA" id="ARBA00023128"/>
    </source>
</evidence>
<dbReference type="GO" id="GO:0045259">
    <property type="term" value="C:proton-transporting ATP synthase complex"/>
    <property type="evidence" value="ECO:0007669"/>
    <property type="project" value="UniProtKB-KW"/>
</dbReference>
<dbReference type="Pfam" id="PF05511">
    <property type="entry name" value="ATP-synt_F6"/>
    <property type="match status" value="1"/>
</dbReference>
<proteinExistence type="inferred from homology"/>
<dbReference type="OMA" id="RRNIGMS"/>
<dbReference type="PANTHER" id="PTHR12441:SF10">
    <property type="entry name" value="ATP SYNTHASE-COUPLING FACTOR 6, MITOCHONDRIAL"/>
    <property type="match status" value="1"/>
</dbReference>
<evidence type="ECO:0000256" key="4">
    <source>
        <dbReference type="ARBA" id="ARBA00022781"/>
    </source>
</evidence>
<dbReference type="GO" id="GO:0046933">
    <property type="term" value="F:proton-transporting ATP synthase activity, rotational mechanism"/>
    <property type="evidence" value="ECO:0007669"/>
    <property type="project" value="Ensembl"/>
</dbReference>
<comment type="subcellular location">
    <subcellularLocation>
        <location evidence="11">Mitochondrion</location>
    </subcellularLocation>
    <subcellularLocation>
        <location evidence="11">Mitochondrion inner membrane</location>
    </subcellularLocation>
</comment>
<dbReference type="GO" id="GO:0005743">
    <property type="term" value="C:mitochondrial inner membrane"/>
    <property type="evidence" value="ECO:0007669"/>
    <property type="project" value="UniProtKB-SubCell"/>
</dbReference>
<keyword evidence="5 11" id="KW-0999">Mitochondrion inner membrane</keyword>
<evidence type="ECO:0000256" key="10">
    <source>
        <dbReference type="ARBA" id="ARBA00064647"/>
    </source>
</evidence>
<dbReference type="GO" id="GO:0042776">
    <property type="term" value="P:proton motive force-driven mitochondrial ATP synthesis"/>
    <property type="evidence" value="ECO:0007669"/>
    <property type="project" value="Ensembl"/>
</dbReference>
<dbReference type="GeneTree" id="ENSGT00390000008902"/>
<comment type="function">
    <text evidence="11">Mitochondrial membrane ATP synthase (F(1)F(0) ATP synthase or Complex V) produces ATP from ADP in the presence of a proton gradient across the membrane which is generated by electron transport complexes of the respiratory chain.</text>
</comment>
<dbReference type="PANTHER" id="PTHR12441">
    <property type="entry name" value="ATP SYNTHASE COUPLING FACTOR 6, MITOCHONDRIAL"/>
    <property type="match status" value="1"/>
</dbReference>
<reference evidence="12" key="1">
    <citation type="submission" date="2025-08" db="UniProtKB">
        <authorList>
            <consortium name="Ensembl"/>
        </authorList>
    </citation>
    <scope>IDENTIFICATION</scope>
</reference>
<evidence type="ECO:0000256" key="2">
    <source>
        <dbReference type="ARBA" id="ARBA00022448"/>
    </source>
</evidence>
<sequence length="107" mass="12370">MILQQLFRFSSIFRSAVSMHLHRNIGFSAVVFNKTRELDPVQKLFVDKIREYSAKSQKAAGPVDAGPEYEKSLNEQILRLQRLYGGGDMNKFPDFKFESKPFKTPKK</sequence>
<keyword evidence="13" id="KW-1185">Reference proteome</keyword>
<dbReference type="FunFam" id="1.10.246.110:FF:000001">
    <property type="entry name" value="ATP synthase-coupling factor 6, mitochondrial"/>
    <property type="match status" value="1"/>
</dbReference>
<evidence type="ECO:0000256" key="6">
    <source>
        <dbReference type="ARBA" id="ARBA00023065"/>
    </source>
</evidence>
<protein>
    <recommendedName>
        <fullName evidence="11">ATP synthase-coupling factor 6, mitochondrial</fullName>
        <shortName evidence="11">ATPase subunit F6</shortName>
    </recommendedName>
</protein>
<keyword evidence="8 11" id="KW-0472">Membrane</keyword>
<dbReference type="Gene3D" id="1.10.246.110">
    <property type="entry name" value="Mitochondrial ATP synthase-coupling factor 6"/>
    <property type="match status" value="1"/>
</dbReference>
<dbReference type="PIRSF" id="PIRSF002455">
    <property type="entry name" value="ATP_synthase_coupling_factor_6"/>
    <property type="match status" value="1"/>
</dbReference>
<dbReference type="Ensembl" id="ENSSMRT00000035099.1">
    <property type="protein sequence ID" value="ENSSMRP00000030080.1"/>
    <property type="gene ID" value="ENSSMRG00000023093.1"/>
</dbReference>
<dbReference type="InterPro" id="IPR008387">
    <property type="entry name" value="ATP_synth_f6_mt"/>
</dbReference>
<keyword evidence="6 11" id="KW-0406">Ion transport</keyword>
<comment type="subunit">
    <text evidence="10">Component of the ATP synthase complex composed at least of ATP5F1A/subunit alpha, ATP5F1B/subunit beta, ATP5MC1/subunit c (homooctomer), MT-ATP6/subunit a, MT-ATP8/subunit 8, ATP5ME/subunit e, ATP5MF/subunit f, ATP5MG/subunit g, ATP5MK/subunit k, ATP5MJ/subunit j, ATP5F1C/subunit gamma, ATP5F1D/subunit delta, ATP5F1E/subunit epsilon, ATP5PF/subunit F6, ATP5PB/subunit b, ATP5PD/subunit d, ATP5PO/subunit OSCP. ATP synthase complex consists of a soluble F(1) head domain (subunits alpha(3) and beta(3)) - the catalytic core - and a membrane F(0) domain - the membrane proton channel (subunits c, a, 8, e, f, g, k and j). These two domains are linked by a central stalk (subunits gamma, delta, and epsilon) rotating inside the F1 region and a stationary peripheral stalk (subunits F6, b, d, and OSCP).</text>
</comment>
<comment type="similarity">
    <text evidence="1 11">Belongs to the eukaryotic ATPase subunit F6 family.</text>
</comment>